<keyword evidence="2" id="KW-1185">Reference proteome</keyword>
<evidence type="ECO:0000313" key="2">
    <source>
        <dbReference type="Proteomes" id="UP001140560"/>
    </source>
</evidence>
<evidence type="ECO:0000313" key="1">
    <source>
        <dbReference type="EMBL" id="KAJ4377203.1"/>
    </source>
</evidence>
<sequence>MTDVPNPTGLSAFESLPAEIMNQVLGELLQPTGSNIREEYKPEAERSLQFVHKTALDTGLLRANKRLYAMSKSYLDMTNKWIIFDIDKVYLLLHWANLTVPMVKVDPEANYALPQGIMTVHMKLCARNSRRKYLKRLHPASLPESQLLLVPLEHFKHFLCQVRVMELSTGVRIMPGQRFEGPHYDETWNELTAAVGFHGLNIRVYVDPDSGYPAHKMKPLLEYFRMFHGPLNEVTIVGADDAQQARSIEASISVPRGDDMLTMHEVLVNVVRLVPVASRFAQNGHPELALMTNRNIQSLIHLSQQGDETPWTGWESKDWRERNLERLLICTTAFNLFIKNLSDLGHRIATYPPNQPLIIWGHFSDMIILLECGHLSIEMEGWFHLLVGLHIMFSARVIDAPEVGLERVELIRTGLEHIDDTIGTFEHLPEDDTFLFREALNMCTRLRAVDDANSVDETELIQVADNYAKEFGNLVRKEDRTVKWCVHESYISDGLRKFGIMQFMTNCSHLEPEVKERYLFIIAFDVDVEGGDYYFI</sequence>
<dbReference type="AlphaFoldDB" id="A0A9W8YHW2"/>
<comment type="caution">
    <text evidence="1">The sequence shown here is derived from an EMBL/GenBank/DDBJ whole genome shotgun (WGS) entry which is preliminary data.</text>
</comment>
<name>A0A9W8YHW2_9PLEO</name>
<dbReference type="Proteomes" id="UP001140560">
    <property type="component" value="Unassembled WGS sequence"/>
</dbReference>
<reference evidence="1" key="1">
    <citation type="submission" date="2022-10" db="EMBL/GenBank/DDBJ databases">
        <title>Tapping the CABI collections for fungal endophytes: first genome assemblies for Collariella, Neodidymelliopsis, Ascochyta clinopodiicola, Didymella pomorum, Didymosphaeria variabile, Neocosmospora piperis and Neocucurbitaria cava.</title>
        <authorList>
            <person name="Hill R."/>
        </authorList>
    </citation>
    <scope>NUCLEOTIDE SEQUENCE</scope>
    <source>
        <strain evidence="1">IMI 356814</strain>
    </source>
</reference>
<gene>
    <name evidence="1" type="ORF">N0V83_000026</name>
</gene>
<protein>
    <submittedName>
        <fullName evidence="1">Uncharacterized protein</fullName>
    </submittedName>
</protein>
<accession>A0A9W8YHW2</accession>
<proteinExistence type="predicted"/>
<dbReference type="OrthoDB" id="3893333at2759"/>
<dbReference type="EMBL" id="JAPEUY010000001">
    <property type="protein sequence ID" value="KAJ4377203.1"/>
    <property type="molecule type" value="Genomic_DNA"/>
</dbReference>
<organism evidence="1 2">
    <name type="scientific">Neocucurbitaria cava</name>
    <dbReference type="NCBI Taxonomy" id="798079"/>
    <lineage>
        <taxon>Eukaryota</taxon>
        <taxon>Fungi</taxon>
        <taxon>Dikarya</taxon>
        <taxon>Ascomycota</taxon>
        <taxon>Pezizomycotina</taxon>
        <taxon>Dothideomycetes</taxon>
        <taxon>Pleosporomycetidae</taxon>
        <taxon>Pleosporales</taxon>
        <taxon>Pleosporineae</taxon>
        <taxon>Cucurbitariaceae</taxon>
        <taxon>Neocucurbitaria</taxon>
    </lineage>
</organism>